<dbReference type="Pfam" id="PF13673">
    <property type="entry name" value="Acetyltransf_10"/>
    <property type="match status" value="1"/>
</dbReference>
<evidence type="ECO:0000313" key="3">
    <source>
        <dbReference type="Proteomes" id="UP001409585"/>
    </source>
</evidence>
<dbReference type="Gene3D" id="3.40.630.30">
    <property type="match status" value="1"/>
</dbReference>
<accession>A0AAV3TXQ5</accession>
<comment type="caution">
    <text evidence="2">The sequence shown here is derived from an EMBL/GenBank/DDBJ whole genome shotgun (WGS) entry which is preliminary data.</text>
</comment>
<protein>
    <submittedName>
        <fullName evidence="2">GNAT family N-acetyltransferase</fullName>
    </submittedName>
</protein>
<evidence type="ECO:0000313" key="2">
    <source>
        <dbReference type="EMBL" id="GAA4932155.1"/>
    </source>
</evidence>
<sequence>MAMSVRRANADDIPQLAELVSSLAGFYLDDPNTELPAWFKETISEPAFEARIKSQDYVNILYENAGRVEGYAALKDGSHLYHLFVAKSQQRTGIATLLWRSLLTYCHADLVTVRSSMYAVPVYERFGFTVERPAGLKDGIAFQPLVLKLNHRG</sequence>
<dbReference type="PROSITE" id="PS51186">
    <property type="entry name" value="GNAT"/>
    <property type="match status" value="1"/>
</dbReference>
<organism evidence="2 3">
    <name type="scientific">Halioxenophilus aromaticivorans</name>
    <dbReference type="NCBI Taxonomy" id="1306992"/>
    <lineage>
        <taxon>Bacteria</taxon>
        <taxon>Pseudomonadati</taxon>
        <taxon>Pseudomonadota</taxon>
        <taxon>Gammaproteobacteria</taxon>
        <taxon>Alteromonadales</taxon>
        <taxon>Alteromonadaceae</taxon>
        <taxon>Halioxenophilus</taxon>
    </lineage>
</organism>
<dbReference type="EMBL" id="BAABLX010000004">
    <property type="protein sequence ID" value="GAA4932155.1"/>
    <property type="molecule type" value="Genomic_DNA"/>
</dbReference>
<feature type="domain" description="N-acetyltransferase" evidence="1">
    <location>
        <begin position="3"/>
        <end position="152"/>
    </location>
</feature>
<proteinExistence type="predicted"/>
<dbReference type="Proteomes" id="UP001409585">
    <property type="component" value="Unassembled WGS sequence"/>
</dbReference>
<reference evidence="3" key="1">
    <citation type="journal article" date="2019" name="Int. J. Syst. Evol. Microbiol.">
        <title>The Global Catalogue of Microorganisms (GCM) 10K type strain sequencing project: providing services to taxonomists for standard genome sequencing and annotation.</title>
        <authorList>
            <consortium name="The Broad Institute Genomics Platform"/>
            <consortium name="The Broad Institute Genome Sequencing Center for Infectious Disease"/>
            <person name="Wu L."/>
            <person name="Ma J."/>
        </authorList>
    </citation>
    <scope>NUCLEOTIDE SEQUENCE [LARGE SCALE GENOMIC DNA]</scope>
    <source>
        <strain evidence="3">JCM 19134</strain>
    </source>
</reference>
<dbReference type="SUPFAM" id="SSF55729">
    <property type="entry name" value="Acyl-CoA N-acyltransferases (Nat)"/>
    <property type="match status" value="1"/>
</dbReference>
<dbReference type="InterPro" id="IPR016181">
    <property type="entry name" value="Acyl_CoA_acyltransferase"/>
</dbReference>
<dbReference type="AlphaFoldDB" id="A0AAV3TXQ5"/>
<dbReference type="InterPro" id="IPR052564">
    <property type="entry name" value="N-acetyltrans/Recomb-assoc"/>
</dbReference>
<dbReference type="PANTHER" id="PTHR43451:SF1">
    <property type="entry name" value="ACETYLTRANSFERASE"/>
    <property type="match status" value="1"/>
</dbReference>
<dbReference type="InterPro" id="IPR000182">
    <property type="entry name" value="GNAT_dom"/>
</dbReference>
<keyword evidence="3" id="KW-1185">Reference proteome</keyword>
<gene>
    <name evidence="2" type="ORF">GCM10025791_05710</name>
</gene>
<dbReference type="GO" id="GO:0016747">
    <property type="term" value="F:acyltransferase activity, transferring groups other than amino-acyl groups"/>
    <property type="evidence" value="ECO:0007669"/>
    <property type="project" value="InterPro"/>
</dbReference>
<dbReference type="PANTHER" id="PTHR43451">
    <property type="entry name" value="ACETYLTRANSFERASE (GNAT) FAMILY PROTEIN"/>
    <property type="match status" value="1"/>
</dbReference>
<dbReference type="CDD" id="cd04301">
    <property type="entry name" value="NAT_SF"/>
    <property type="match status" value="1"/>
</dbReference>
<name>A0AAV3TXQ5_9ALTE</name>
<evidence type="ECO:0000259" key="1">
    <source>
        <dbReference type="PROSITE" id="PS51186"/>
    </source>
</evidence>